<name>A0A4S3KQL5_9GAMM</name>
<gene>
    <name evidence="1" type="ORF">B1806_04290</name>
</gene>
<keyword evidence="2" id="KW-1185">Reference proteome</keyword>
<dbReference type="Proteomes" id="UP000307749">
    <property type="component" value="Unassembled WGS sequence"/>
</dbReference>
<reference evidence="1 2" key="1">
    <citation type="submission" date="2017-02" db="EMBL/GenBank/DDBJ databases">
        <title>Whole genome sequencing of Metallibacterium scheffleri DSM 24874 (T).</title>
        <authorList>
            <person name="Kumar S."/>
            <person name="Patil P."/>
            <person name="Patil P.B."/>
        </authorList>
    </citation>
    <scope>NUCLEOTIDE SEQUENCE [LARGE SCALE GENOMIC DNA]</scope>
    <source>
        <strain evidence="1 2">DSM 24874</strain>
    </source>
</reference>
<proteinExistence type="predicted"/>
<accession>A0A4S3KQL5</accession>
<evidence type="ECO:0000313" key="2">
    <source>
        <dbReference type="Proteomes" id="UP000307749"/>
    </source>
</evidence>
<protein>
    <submittedName>
        <fullName evidence="1">Uncharacterized protein</fullName>
    </submittedName>
</protein>
<dbReference type="AlphaFoldDB" id="A0A4S3KQL5"/>
<comment type="caution">
    <text evidence="1">The sequence shown here is derived from an EMBL/GenBank/DDBJ whole genome shotgun (WGS) entry which is preliminary data.</text>
</comment>
<sequence length="231" mass="25711">MLDLLQLITFSSAPRNIDTNDNGNGTRIFVFAAKDSCFQLIKNAMSHKAFETEWPGYRSTQNRLAIGNIHGYAVAVNEQKDADRDDGDADYFVRFKYPVDGPCSPSDFKTLIDMEAEDAVMDAFECTPAFASEQLIEMLNEQIVTRDQLAKLLAKYPSPDSTVVVDARMMALSKAKEGLTFAEFCDDTVVIEGKNPHDDATARIVQQAQSDGARLMRLSELTRYFGSKPTL</sequence>
<dbReference type="STRING" id="993689.GCA_002077135_00248"/>
<dbReference type="EMBL" id="MWQO01000014">
    <property type="protein sequence ID" value="THD11345.1"/>
    <property type="molecule type" value="Genomic_DNA"/>
</dbReference>
<evidence type="ECO:0000313" key="1">
    <source>
        <dbReference type="EMBL" id="THD11345.1"/>
    </source>
</evidence>
<organism evidence="1 2">
    <name type="scientific">Metallibacterium scheffleri</name>
    <dbReference type="NCBI Taxonomy" id="993689"/>
    <lineage>
        <taxon>Bacteria</taxon>
        <taxon>Pseudomonadati</taxon>
        <taxon>Pseudomonadota</taxon>
        <taxon>Gammaproteobacteria</taxon>
        <taxon>Lysobacterales</taxon>
        <taxon>Rhodanobacteraceae</taxon>
        <taxon>Metallibacterium</taxon>
    </lineage>
</organism>